<feature type="domain" description="VTC" evidence="1">
    <location>
        <begin position="7"/>
        <end position="230"/>
    </location>
</feature>
<proteinExistence type="predicted"/>
<dbReference type="AlphaFoldDB" id="A0A174B1R2"/>
<dbReference type="InterPro" id="IPR042267">
    <property type="entry name" value="VTC_sf"/>
</dbReference>
<reference evidence="2 3" key="1">
    <citation type="submission" date="2015-09" db="EMBL/GenBank/DDBJ databases">
        <authorList>
            <consortium name="Pathogen Informatics"/>
        </authorList>
    </citation>
    <scope>NUCLEOTIDE SEQUENCE [LARGE SCALE GENOMIC DNA]</scope>
    <source>
        <strain evidence="2 3">2789STDY5834856</strain>
    </source>
</reference>
<dbReference type="Pfam" id="PF09359">
    <property type="entry name" value="VTC"/>
    <property type="match status" value="1"/>
</dbReference>
<dbReference type="OrthoDB" id="185578at2"/>
<dbReference type="Gene3D" id="3.20.100.30">
    <property type="entry name" value="VTC, catalytic tunnel domain"/>
    <property type="match status" value="1"/>
</dbReference>
<dbReference type="RefSeq" id="WP_055263954.1">
    <property type="nucleotide sequence ID" value="NZ_CABIXQ010000004.1"/>
</dbReference>
<evidence type="ECO:0000313" key="2">
    <source>
        <dbReference type="EMBL" id="CUN94333.1"/>
    </source>
</evidence>
<accession>A0A174B1R2</accession>
<sequence length="250" mass="30216">MAIKSFKRYEKKILINKEQYDNLIPILLKYMDYDEYCKDGRKYSIYNLYYDTENDDVIRYSIYKPYYKEKLRLRSYRTPKTLEDKVFLELKKKINGIVNKRRVVMTLGAAYEFLESGKRPQTEDYINNQVLNEIEYYLKNNPVYPKVYIGYSRKALFGKEDRDFRVTFDSEIMARRDDLSLESGSYGNELLEDNMYLMEVKILGAMPLWFANILSELEIYNTHFSKYGDEYVKYTLERQNSDLRRREKIC</sequence>
<evidence type="ECO:0000259" key="1">
    <source>
        <dbReference type="Pfam" id="PF09359"/>
    </source>
</evidence>
<dbReference type="Proteomes" id="UP000095594">
    <property type="component" value="Unassembled WGS sequence"/>
</dbReference>
<gene>
    <name evidence="2" type="ORF">ERS852471_00689</name>
</gene>
<dbReference type="EMBL" id="CYZX01000004">
    <property type="protein sequence ID" value="CUN94333.1"/>
    <property type="molecule type" value="Genomic_DNA"/>
</dbReference>
<dbReference type="GO" id="GO:0006799">
    <property type="term" value="P:polyphosphate biosynthetic process"/>
    <property type="evidence" value="ECO:0007669"/>
    <property type="project" value="UniProtKB-ARBA"/>
</dbReference>
<dbReference type="CDD" id="cd07750">
    <property type="entry name" value="PolyPPase_VTC_like"/>
    <property type="match status" value="1"/>
</dbReference>
<protein>
    <submittedName>
        <fullName evidence="2">VTC domain-containing protein</fullName>
    </submittedName>
</protein>
<evidence type="ECO:0000313" key="3">
    <source>
        <dbReference type="Proteomes" id="UP000095594"/>
    </source>
</evidence>
<name>A0A174B1R2_9CLOT</name>
<organism evidence="2 3">
    <name type="scientific">Clostridium disporicum</name>
    <dbReference type="NCBI Taxonomy" id="84024"/>
    <lineage>
        <taxon>Bacteria</taxon>
        <taxon>Bacillati</taxon>
        <taxon>Bacillota</taxon>
        <taxon>Clostridia</taxon>
        <taxon>Eubacteriales</taxon>
        <taxon>Clostridiaceae</taxon>
        <taxon>Clostridium</taxon>
    </lineage>
</organism>
<dbReference type="InterPro" id="IPR018966">
    <property type="entry name" value="VTC_domain"/>
</dbReference>